<reference evidence="1" key="1">
    <citation type="submission" date="2020-03" db="EMBL/GenBank/DDBJ databases">
        <title>The deep terrestrial virosphere.</title>
        <authorList>
            <person name="Holmfeldt K."/>
            <person name="Nilsson E."/>
            <person name="Simone D."/>
            <person name="Lopez-Fernandez M."/>
            <person name="Wu X."/>
            <person name="de Brujin I."/>
            <person name="Lundin D."/>
            <person name="Andersson A."/>
            <person name="Bertilsson S."/>
            <person name="Dopson M."/>
        </authorList>
    </citation>
    <scope>NUCLEOTIDE SEQUENCE</scope>
    <source>
        <strain evidence="1">TM448A01214</strain>
        <strain evidence="2">TM448B03016</strain>
    </source>
</reference>
<evidence type="ECO:0000313" key="1">
    <source>
        <dbReference type="EMBL" id="QJA49015.1"/>
    </source>
</evidence>
<dbReference type="EMBL" id="MT144113">
    <property type="protein sequence ID" value="QJA49015.1"/>
    <property type="molecule type" value="Genomic_DNA"/>
</dbReference>
<name>A0A6H1ZP12_9ZZZZ</name>
<organism evidence="1">
    <name type="scientific">viral metagenome</name>
    <dbReference type="NCBI Taxonomy" id="1070528"/>
    <lineage>
        <taxon>unclassified sequences</taxon>
        <taxon>metagenomes</taxon>
        <taxon>organismal metagenomes</taxon>
    </lineage>
</organism>
<gene>
    <name evidence="1" type="ORF">TM448A01214_0021</name>
    <name evidence="2" type="ORF">TM448B03016_0014</name>
</gene>
<sequence length="153" mass="18152">MAIERMGFNELALAKQYNNQSVHDIIGGKEYTYRSKGEHKIAKYLQLIKEQKYIKDWAYEQTKFSFPSEQDPVRTWLIDFDVLENDGRFYYIEYKGLVEPDTKRKIFLLNQYRPEIRLVMVISDKKNLKRLGSRATACCERVCLLRELIKGTV</sequence>
<dbReference type="Gene3D" id="3.40.91.30">
    <property type="match status" value="1"/>
</dbReference>
<proteinExistence type="predicted"/>
<accession>A0A6H1ZP12</accession>
<protein>
    <submittedName>
        <fullName evidence="1">Uncharacterized protein</fullName>
    </submittedName>
</protein>
<dbReference type="AlphaFoldDB" id="A0A6H1ZP12"/>
<dbReference type="EMBL" id="MT144986">
    <property type="protein sequence ID" value="QJI02257.1"/>
    <property type="molecule type" value="Genomic_DNA"/>
</dbReference>
<evidence type="ECO:0000313" key="2">
    <source>
        <dbReference type="EMBL" id="QJI02257.1"/>
    </source>
</evidence>